<evidence type="ECO:0000313" key="1">
    <source>
        <dbReference type="EMBL" id="MBC2396811.1"/>
    </source>
</evidence>
<dbReference type="InterPro" id="IPR015867">
    <property type="entry name" value="N-reg_PII/ATP_PRibTrfase_C"/>
</dbReference>
<proteinExistence type="predicted"/>
<dbReference type="SMART" id="SM00938">
    <property type="entry name" value="P-II"/>
    <property type="match status" value="1"/>
</dbReference>
<dbReference type="AlphaFoldDB" id="A0A923E8S2"/>
<dbReference type="Proteomes" id="UP000563151">
    <property type="component" value="Unassembled WGS sequence"/>
</dbReference>
<comment type="caution">
    <text evidence="1">The sequence shown here is derived from an EMBL/GenBank/DDBJ whole genome shotgun (WGS) entry which is preliminary data.</text>
</comment>
<dbReference type="GO" id="GO:0030234">
    <property type="term" value="F:enzyme regulator activity"/>
    <property type="evidence" value="ECO:0007669"/>
    <property type="project" value="InterPro"/>
</dbReference>
<dbReference type="PROSITE" id="PS51343">
    <property type="entry name" value="PII_GLNB_DOM"/>
    <property type="match status" value="1"/>
</dbReference>
<dbReference type="SUPFAM" id="SSF54913">
    <property type="entry name" value="GlnB-like"/>
    <property type="match status" value="1"/>
</dbReference>
<protein>
    <submittedName>
        <fullName evidence="1">P-II family nitrogen regulator</fullName>
    </submittedName>
</protein>
<sequence>MHLICIVTIVERGKANAIVDKAKIAGAKGATIFYGRGTGEDEIKKYFNFHIESSKEAILIISQEEKSKAIIDAIVKAGNLEKPGKGILFTFSLINTIGIS</sequence>
<dbReference type="InterPro" id="IPR011322">
    <property type="entry name" value="N-reg_PII-like_a/b"/>
</dbReference>
<dbReference type="Pfam" id="PF00543">
    <property type="entry name" value="P-II"/>
    <property type="match status" value="1"/>
</dbReference>
<dbReference type="EMBL" id="JAAZWO010000003">
    <property type="protein sequence ID" value="MBC2396811.1"/>
    <property type="molecule type" value="Genomic_DNA"/>
</dbReference>
<accession>A0A923E8S2</accession>
<gene>
    <name evidence="1" type="ORF">HGG79_03315</name>
</gene>
<name>A0A923E8S2_CLOTT</name>
<dbReference type="GO" id="GO:0006808">
    <property type="term" value="P:regulation of nitrogen utilization"/>
    <property type="evidence" value="ECO:0007669"/>
    <property type="project" value="InterPro"/>
</dbReference>
<reference evidence="1 2" key="1">
    <citation type="submission" date="2020-04" db="EMBL/GenBank/DDBJ databases">
        <title>Genomic insights into acetone-butanol-ethanol (ABE) fermentation by sequencing solventogenic clostridia strains.</title>
        <authorList>
            <person name="Brown S."/>
        </authorList>
    </citation>
    <scope>NUCLEOTIDE SEQUENCE [LARGE SCALE GENOMIC DNA]</scope>
    <source>
        <strain evidence="1 2">DJ011</strain>
    </source>
</reference>
<evidence type="ECO:0000313" key="2">
    <source>
        <dbReference type="Proteomes" id="UP000563151"/>
    </source>
</evidence>
<dbReference type="Gene3D" id="3.30.70.120">
    <property type="match status" value="1"/>
</dbReference>
<organism evidence="1 2">
    <name type="scientific">Clostridium tetanomorphum</name>
    <dbReference type="NCBI Taxonomy" id="1553"/>
    <lineage>
        <taxon>Bacteria</taxon>
        <taxon>Bacillati</taxon>
        <taxon>Bacillota</taxon>
        <taxon>Clostridia</taxon>
        <taxon>Eubacteriales</taxon>
        <taxon>Clostridiaceae</taxon>
        <taxon>Clostridium</taxon>
    </lineage>
</organism>
<keyword evidence="2" id="KW-1185">Reference proteome</keyword>
<dbReference type="InterPro" id="IPR002187">
    <property type="entry name" value="N-reg_PII"/>
</dbReference>